<dbReference type="PROSITE" id="PS50405">
    <property type="entry name" value="GST_CTER"/>
    <property type="match status" value="2"/>
</dbReference>
<dbReference type="GO" id="GO:0006749">
    <property type="term" value="P:glutathione metabolic process"/>
    <property type="evidence" value="ECO:0007669"/>
    <property type="project" value="TreeGrafter"/>
</dbReference>
<reference evidence="2" key="1">
    <citation type="journal article" date="2023" name="Insect Mol. Biol.">
        <title>Genome sequencing provides insights into the evolution of gene families encoding plant cell wall-degrading enzymes in longhorned beetles.</title>
        <authorList>
            <person name="Shin N.R."/>
            <person name="Okamura Y."/>
            <person name="Kirsch R."/>
            <person name="Pauchet Y."/>
        </authorList>
    </citation>
    <scope>NUCLEOTIDE SEQUENCE</scope>
    <source>
        <strain evidence="2">AMC_N1</strain>
    </source>
</reference>
<dbReference type="GO" id="GO:0004364">
    <property type="term" value="F:glutathione transferase activity"/>
    <property type="evidence" value="ECO:0007669"/>
    <property type="project" value="TreeGrafter"/>
</dbReference>
<feature type="domain" description="GST C-terminal" evidence="1">
    <location>
        <begin position="193"/>
        <end position="234"/>
    </location>
</feature>
<dbReference type="Gene3D" id="3.40.30.10">
    <property type="entry name" value="Glutaredoxin"/>
    <property type="match status" value="1"/>
</dbReference>
<dbReference type="PANTHER" id="PTHR43969">
    <property type="entry name" value="GLUTATHIONE S TRANSFERASE D10, ISOFORM A-RELATED"/>
    <property type="match status" value="1"/>
</dbReference>
<dbReference type="FunFam" id="1.20.1050.10:FF:000007">
    <property type="entry name" value="Glutathione S-transferase 1-1"/>
    <property type="match status" value="1"/>
</dbReference>
<dbReference type="AlphaFoldDB" id="A0AAV8Y518"/>
<comment type="caution">
    <text evidence="2">The sequence shown here is derived from an EMBL/GenBank/DDBJ whole genome shotgun (WGS) entry which is preliminary data.</text>
</comment>
<dbReference type="Pfam" id="PF00043">
    <property type="entry name" value="GST_C"/>
    <property type="match status" value="2"/>
</dbReference>
<accession>A0AAV8Y518</accession>
<dbReference type="Proteomes" id="UP001162162">
    <property type="component" value="Unassembled WGS sequence"/>
</dbReference>
<dbReference type="PANTHER" id="PTHR43969:SF9">
    <property type="entry name" value="GLUTATHIONE S TRANSFERASE D10, ISOFORM A-RELATED"/>
    <property type="match status" value="1"/>
</dbReference>
<dbReference type="Gene3D" id="1.20.1050.10">
    <property type="match status" value="2"/>
</dbReference>
<feature type="non-terminal residue" evidence="2">
    <location>
        <position position="234"/>
    </location>
</feature>
<dbReference type="CDD" id="cd03177">
    <property type="entry name" value="GST_C_Delta_Epsilon"/>
    <property type="match status" value="1"/>
</dbReference>
<gene>
    <name evidence="2" type="ORF">NQ318_017110</name>
</gene>
<proteinExistence type="predicted"/>
<dbReference type="InterPro" id="IPR036249">
    <property type="entry name" value="Thioredoxin-like_sf"/>
</dbReference>
<evidence type="ECO:0000313" key="2">
    <source>
        <dbReference type="EMBL" id="KAJ8945994.1"/>
    </source>
</evidence>
<sequence length="234" mass="25598">MPIDLYGMPASAPCRAVLLAAKAVGVEVNFKEINVRKGEHLTPDMGRTTAYIRRTLKKRAIVDQRLYFDIGTLYARFGEYFYPLLNGGSPDPAKLEKLNEALTFLDTFLAGSKYAAGDNLTLADLTLVANLATIEGIGVDITPYENITKWYDTIKTNAPGYEEINGKNLLAVLFKPFIDQFPSIFEGASLDPAKLEKLKEALNFLDSFLANSKYAAGDSLTLADLSLVASVSTL</sequence>
<dbReference type="EMBL" id="JAPWTK010000201">
    <property type="protein sequence ID" value="KAJ8945994.1"/>
    <property type="molecule type" value="Genomic_DNA"/>
</dbReference>
<evidence type="ECO:0000259" key="1">
    <source>
        <dbReference type="PROSITE" id="PS50405"/>
    </source>
</evidence>
<keyword evidence="3" id="KW-1185">Reference proteome</keyword>
<dbReference type="InterPro" id="IPR004046">
    <property type="entry name" value="GST_C"/>
</dbReference>
<feature type="domain" description="GST C-terminal" evidence="1">
    <location>
        <begin position="55"/>
        <end position="177"/>
    </location>
</feature>
<dbReference type="SUPFAM" id="SSF52833">
    <property type="entry name" value="Thioredoxin-like"/>
    <property type="match status" value="1"/>
</dbReference>
<name>A0AAV8Y518_9CUCU</name>
<dbReference type="InterPro" id="IPR036282">
    <property type="entry name" value="Glutathione-S-Trfase_C_sf"/>
</dbReference>
<protein>
    <recommendedName>
        <fullName evidence="1">GST C-terminal domain-containing protein</fullName>
    </recommendedName>
</protein>
<evidence type="ECO:0000313" key="3">
    <source>
        <dbReference type="Proteomes" id="UP001162162"/>
    </source>
</evidence>
<dbReference type="InterPro" id="IPR010987">
    <property type="entry name" value="Glutathione-S-Trfase_C-like"/>
</dbReference>
<dbReference type="SUPFAM" id="SSF47616">
    <property type="entry name" value="GST C-terminal domain-like"/>
    <property type="match status" value="2"/>
</dbReference>
<organism evidence="2 3">
    <name type="scientific">Aromia moschata</name>
    <dbReference type="NCBI Taxonomy" id="1265417"/>
    <lineage>
        <taxon>Eukaryota</taxon>
        <taxon>Metazoa</taxon>
        <taxon>Ecdysozoa</taxon>
        <taxon>Arthropoda</taxon>
        <taxon>Hexapoda</taxon>
        <taxon>Insecta</taxon>
        <taxon>Pterygota</taxon>
        <taxon>Neoptera</taxon>
        <taxon>Endopterygota</taxon>
        <taxon>Coleoptera</taxon>
        <taxon>Polyphaga</taxon>
        <taxon>Cucujiformia</taxon>
        <taxon>Chrysomeloidea</taxon>
        <taxon>Cerambycidae</taxon>
        <taxon>Cerambycinae</taxon>
        <taxon>Callichromatini</taxon>
        <taxon>Aromia</taxon>
    </lineage>
</organism>